<dbReference type="Proteomes" id="UP001642464">
    <property type="component" value="Unassembled WGS sequence"/>
</dbReference>
<evidence type="ECO:0000313" key="2">
    <source>
        <dbReference type="Proteomes" id="UP001642464"/>
    </source>
</evidence>
<name>A0ABP0QV06_9DINO</name>
<feature type="non-terminal residue" evidence="1">
    <location>
        <position position="91"/>
    </location>
</feature>
<accession>A0ABP0QV06</accession>
<dbReference type="EMBL" id="CAXAMM010040261">
    <property type="protein sequence ID" value="CAK9092130.1"/>
    <property type="molecule type" value="Genomic_DNA"/>
</dbReference>
<comment type="caution">
    <text evidence="1">The sequence shown here is derived from an EMBL/GenBank/DDBJ whole genome shotgun (WGS) entry which is preliminary data.</text>
</comment>
<feature type="non-terminal residue" evidence="1">
    <location>
        <position position="1"/>
    </location>
</feature>
<gene>
    <name evidence="1" type="ORF">SCF082_LOCUS43363</name>
</gene>
<keyword evidence="2" id="KW-1185">Reference proteome</keyword>
<organism evidence="1 2">
    <name type="scientific">Durusdinium trenchii</name>
    <dbReference type="NCBI Taxonomy" id="1381693"/>
    <lineage>
        <taxon>Eukaryota</taxon>
        <taxon>Sar</taxon>
        <taxon>Alveolata</taxon>
        <taxon>Dinophyceae</taxon>
        <taxon>Suessiales</taxon>
        <taxon>Symbiodiniaceae</taxon>
        <taxon>Durusdinium</taxon>
    </lineage>
</organism>
<protein>
    <submittedName>
        <fullName evidence="1">Regulator of nonsense transcripts 1-like</fullName>
    </submittedName>
</protein>
<evidence type="ECO:0000313" key="1">
    <source>
        <dbReference type="EMBL" id="CAK9092130.1"/>
    </source>
</evidence>
<sequence>EDLTFKPGEEKPAISFTFEAAGNEIEFRSVRETTVRCDRILTPAEAGWAAGTLILADEGSDVGQLLGRLRSYAVKFRQADLARESGSALEY</sequence>
<reference evidence="1 2" key="1">
    <citation type="submission" date="2024-02" db="EMBL/GenBank/DDBJ databases">
        <authorList>
            <person name="Chen Y."/>
            <person name="Shah S."/>
            <person name="Dougan E. K."/>
            <person name="Thang M."/>
            <person name="Chan C."/>
        </authorList>
    </citation>
    <scope>NUCLEOTIDE SEQUENCE [LARGE SCALE GENOMIC DNA]</scope>
</reference>
<proteinExistence type="predicted"/>